<reference evidence="1 2" key="1">
    <citation type="journal article" date="2022" name="Allergy">
        <title>Genome assembly and annotation of Periplaneta americana reveal a comprehensive cockroach allergen profile.</title>
        <authorList>
            <person name="Wang L."/>
            <person name="Xiong Q."/>
            <person name="Saelim N."/>
            <person name="Wang L."/>
            <person name="Nong W."/>
            <person name="Wan A.T."/>
            <person name="Shi M."/>
            <person name="Liu X."/>
            <person name="Cao Q."/>
            <person name="Hui J.H.L."/>
            <person name="Sookrung N."/>
            <person name="Leung T.F."/>
            <person name="Tungtrongchitr A."/>
            <person name="Tsui S.K.W."/>
        </authorList>
    </citation>
    <scope>NUCLEOTIDE SEQUENCE [LARGE SCALE GENOMIC DNA]</scope>
    <source>
        <strain evidence="1">PWHHKU_190912</strain>
    </source>
</reference>
<name>A0ABQ8SMS2_PERAM</name>
<evidence type="ECO:0000313" key="1">
    <source>
        <dbReference type="EMBL" id="KAJ4434947.1"/>
    </source>
</evidence>
<proteinExistence type="predicted"/>
<accession>A0ABQ8SMS2</accession>
<keyword evidence="2" id="KW-1185">Reference proteome</keyword>
<comment type="caution">
    <text evidence="1">The sequence shown here is derived from an EMBL/GenBank/DDBJ whole genome shotgun (WGS) entry which is preliminary data.</text>
</comment>
<evidence type="ECO:0000313" key="2">
    <source>
        <dbReference type="Proteomes" id="UP001148838"/>
    </source>
</evidence>
<dbReference type="Proteomes" id="UP001148838">
    <property type="component" value="Unassembled WGS sequence"/>
</dbReference>
<dbReference type="EMBL" id="JAJSOF020000025">
    <property type="protein sequence ID" value="KAJ4434947.1"/>
    <property type="molecule type" value="Genomic_DNA"/>
</dbReference>
<sequence>MAVKDYLDKRGVRVSIFQNDVPGYEWTKGFLKRYQELSVRTSANIKKVQANIGEAEFNDYMSNLSVVIKDVPQNCIWNYDKTNLSDDPGNKKVICKQGSKYVEKMCNSSKSSTSLMFSGNAEGK</sequence>
<organism evidence="1 2">
    <name type="scientific">Periplaneta americana</name>
    <name type="common">American cockroach</name>
    <name type="synonym">Blatta americana</name>
    <dbReference type="NCBI Taxonomy" id="6978"/>
    <lineage>
        <taxon>Eukaryota</taxon>
        <taxon>Metazoa</taxon>
        <taxon>Ecdysozoa</taxon>
        <taxon>Arthropoda</taxon>
        <taxon>Hexapoda</taxon>
        <taxon>Insecta</taxon>
        <taxon>Pterygota</taxon>
        <taxon>Neoptera</taxon>
        <taxon>Polyneoptera</taxon>
        <taxon>Dictyoptera</taxon>
        <taxon>Blattodea</taxon>
        <taxon>Blattoidea</taxon>
        <taxon>Blattidae</taxon>
        <taxon>Blattinae</taxon>
        <taxon>Periplaneta</taxon>
    </lineage>
</organism>
<protein>
    <submittedName>
        <fullName evidence="1">Uncharacterized protein</fullName>
    </submittedName>
</protein>
<gene>
    <name evidence="1" type="ORF">ANN_23519</name>
</gene>